<evidence type="ECO:0000256" key="4">
    <source>
        <dbReference type="ARBA" id="ARBA00022448"/>
    </source>
</evidence>
<accession>A0A090MXL9</accession>
<gene>
    <name evidence="15 17 18" type="ORF">SRAE_2000034100</name>
</gene>
<dbReference type="RefSeq" id="XP_024504864.1">
    <property type="nucleotide sequence ID" value="XM_024651159.1"/>
</dbReference>
<dbReference type="Proteomes" id="UP000035682">
    <property type="component" value="Unplaced"/>
</dbReference>
<dbReference type="CTD" id="36378028"/>
<evidence type="ECO:0000313" key="18">
    <source>
        <dbReference type="WormBase" id="SRAE_2000034100"/>
    </source>
</evidence>
<evidence type="ECO:0000256" key="1">
    <source>
        <dbReference type="ARBA" id="ARBA00004123"/>
    </source>
</evidence>
<evidence type="ECO:0000256" key="8">
    <source>
        <dbReference type="ARBA" id="ARBA00022845"/>
    </source>
</evidence>
<dbReference type="Pfam" id="PF09405">
    <property type="entry name" value="Btz"/>
    <property type="match status" value="1"/>
</dbReference>
<keyword evidence="8" id="KW-0810">Translation regulation</keyword>
<dbReference type="EMBL" id="LN609529">
    <property type="protein sequence ID" value="CEF65664.1"/>
    <property type="molecule type" value="Genomic_DNA"/>
</dbReference>
<dbReference type="GO" id="GO:0008380">
    <property type="term" value="P:RNA splicing"/>
    <property type="evidence" value="ECO:0007669"/>
    <property type="project" value="UniProtKB-KW"/>
</dbReference>
<keyword evidence="11" id="KW-0508">mRNA splicing</keyword>
<sequence>MATKTDNQKNEGQEGEVNELECKFKKKVSLEDKEEVPSDPINNNKDASPNNDNKHTRIRKTQKEDNKDPTDIPKNGKYYMHDDRIETIKEPSKKKGLKNEKEWKHDKFEGEKHISRCKNDINKTDIVDTCEREESVEKSVKGRGKTRYGKKESLEMDEVVAMQIERKQSKNHERKVRRKKKTELKNEKEDTKTEVEDQTNKKDKIKTNIVEDSTKKNGNKIKLLKNFKQMKGRDGVTRQKNNYKTNGKLQAYQERGDNNLPKKEITMNKKKTKNEENLNYVKKYEVGGHVITQPIKSFQKISSDQPVRRNYTNNRNVNISKSLRGASTIRRGNRGTKGGLHSRKQITSTSGVQQQNVAVYVPPEAIPYPHVIQYANVIPATPILPPTGAVYFNLPSAQQLPKPEKRERKILPIAEPSNEANGENKS</sequence>
<evidence type="ECO:0000256" key="3">
    <source>
        <dbReference type="ARBA" id="ARBA00009548"/>
    </source>
</evidence>
<evidence type="ECO:0000313" key="15">
    <source>
        <dbReference type="EMBL" id="CEF65664.1"/>
    </source>
</evidence>
<evidence type="ECO:0000256" key="7">
    <source>
        <dbReference type="ARBA" id="ARBA00022816"/>
    </source>
</evidence>
<comment type="subcellular location">
    <subcellularLocation>
        <location evidence="2">Cytoplasm</location>
    </subcellularLocation>
    <subcellularLocation>
        <location evidence="1">Nucleus</location>
    </subcellularLocation>
</comment>
<evidence type="ECO:0000259" key="14">
    <source>
        <dbReference type="Pfam" id="PF09405"/>
    </source>
</evidence>
<dbReference type="GO" id="GO:0000184">
    <property type="term" value="P:nuclear-transcribed mRNA catabolic process, nonsense-mediated decay"/>
    <property type="evidence" value="ECO:0007669"/>
    <property type="project" value="UniProtKB-KW"/>
</dbReference>
<reference evidence="15 16" key="1">
    <citation type="submission" date="2014-09" db="EMBL/GenBank/DDBJ databases">
        <authorList>
            <person name="Martin A.A."/>
        </authorList>
    </citation>
    <scope>NUCLEOTIDE SEQUENCE</scope>
    <source>
        <strain evidence="16">ED321</strain>
        <strain evidence="15">ED321 Heterogonic</strain>
    </source>
</reference>
<keyword evidence="4" id="KW-0813">Transport</keyword>
<keyword evidence="10" id="KW-0866">Nonsense-mediated mRNA decay</keyword>
<comment type="similarity">
    <text evidence="3">Belongs to the CASC3 family.</text>
</comment>
<evidence type="ECO:0000256" key="5">
    <source>
        <dbReference type="ARBA" id="ARBA00022490"/>
    </source>
</evidence>
<feature type="compositionally biased region" description="Basic and acidic residues" evidence="13">
    <location>
        <begin position="20"/>
        <end position="31"/>
    </location>
</feature>
<keyword evidence="16" id="KW-1185">Reference proteome</keyword>
<dbReference type="InterPro" id="IPR018545">
    <property type="entry name" value="Btz_dom"/>
</dbReference>
<dbReference type="WormBase" id="SRAE_2000034100">
    <property type="protein sequence ID" value="SRP03215"/>
    <property type="gene ID" value="WBGene00260534"/>
</dbReference>
<dbReference type="GO" id="GO:0005737">
    <property type="term" value="C:cytoplasm"/>
    <property type="evidence" value="ECO:0007669"/>
    <property type="project" value="UniProtKB-SubCell"/>
</dbReference>
<organism evidence="15">
    <name type="scientific">Strongyloides ratti</name>
    <name type="common">Parasitic roundworm</name>
    <dbReference type="NCBI Taxonomy" id="34506"/>
    <lineage>
        <taxon>Eukaryota</taxon>
        <taxon>Metazoa</taxon>
        <taxon>Ecdysozoa</taxon>
        <taxon>Nematoda</taxon>
        <taxon>Chromadorea</taxon>
        <taxon>Rhabditida</taxon>
        <taxon>Tylenchina</taxon>
        <taxon>Panagrolaimomorpha</taxon>
        <taxon>Strongyloidoidea</taxon>
        <taxon>Strongyloididae</taxon>
        <taxon>Strongyloides</taxon>
    </lineage>
</organism>
<evidence type="ECO:0000256" key="11">
    <source>
        <dbReference type="ARBA" id="ARBA00023187"/>
    </source>
</evidence>
<dbReference type="STRING" id="34506.A0A090MXL9"/>
<evidence type="ECO:0000256" key="2">
    <source>
        <dbReference type="ARBA" id="ARBA00004496"/>
    </source>
</evidence>
<dbReference type="GO" id="GO:0051028">
    <property type="term" value="P:mRNA transport"/>
    <property type="evidence" value="ECO:0007669"/>
    <property type="project" value="UniProtKB-KW"/>
</dbReference>
<evidence type="ECO:0000256" key="9">
    <source>
        <dbReference type="ARBA" id="ARBA00022884"/>
    </source>
</evidence>
<feature type="compositionally biased region" description="Basic residues" evidence="13">
    <location>
        <begin position="172"/>
        <end position="182"/>
    </location>
</feature>
<dbReference type="GO" id="GO:0035145">
    <property type="term" value="C:exon-exon junction complex"/>
    <property type="evidence" value="ECO:0007669"/>
    <property type="project" value="InterPro"/>
</dbReference>
<feature type="domain" description="Btz" evidence="14">
    <location>
        <begin position="35"/>
        <end position="110"/>
    </location>
</feature>
<dbReference type="GO" id="GO:0003729">
    <property type="term" value="F:mRNA binding"/>
    <property type="evidence" value="ECO:0007669"/>
    <property type="project" value="InterPro"/>
</dbReference>
<keyword evidence="7" id="KW-0509">mRNA transport</keyword>
<evidence type="ECO:0000256" key="10">
    <source>
        <dbReference type="ARBA" id="ARBA00023161"/>
    </source>
</evidence>
<feature type="compositionally biased region" description="Basic and acidic residues" evidence="13">
    <location>
        <begin position="1"/>
        <end position="12"/>
    </location>
</feature>
<keyword evidence="6" id="KW-0507">mRNA processing</keyword>
<feature type="compositionally biased region" description="Basic and acidic residues" evidence="13">
    <location>
        <begin position="183"/>
        <end position="199"/>
    </location>
</feature>
<feature type="compositionally biased region" description="Basic and acidic residues" evidence="13">
    <location>
        <begin position="61"/>
        <end position="71"/>
    </location>
</feature>
<evidence type="ECO:0000313" key="17">
    <source>
        <dbReference type="WBParaSite" id="SRAE_2000034100.1"/>
    </source>
</evidence>
<dbReference type="GO" id="GO:0006397">
    <property type="term" value="P:mRNA processing"/>
    <property type="evidence" value="ECO:0007669"/>
    <property type="project" value="UniProtKB-KW"/>
</dbReference>
<protein>
    <submittedName>
        <fullName evidence="15 17">Btz domain-containing protein</fullName>
    </submittedName>
</protein>
<keyword evidence="9" id="KW-0694">RNA-binding</keyword>
<feature type="compositionally biased region" description="Low complexity" evidence="13">
    <location>
        <begin position="42"/>
        <end position="51"/>
    </location>
</feature>
<dbReference type="GO" id="GO:0006417">
    <property type="term" value="P:regulation of translation"/>
    <property type="evidence" value="ECO:0007669"/>
    <property type="project" value="UniProtKB-KW"/>
</dbReference>
<evidence type="ECO:0000256" key="6">
    <source>
        <dbReference type="ARBA" id="ARBA00022664"/>
    </source>
</evidence>
<evidence type="ECO:0000256" key="13">
    <source>
        <dbReference type="SAM" id="MobiDB-lite"/>
    </source>
</evidence>
<reference evidence="17" key="2">
    <citation type="submission" date="2020-12" db="UniProtKB">
        <authorList>
            <consortium name="WormBaseParasite"/>
        </authorList>
    </citation>
    <scope>IDENTIFICATION</scope>
</reference>
<feature type="region of interest" description="Disordered" evidence="13">
    <location>
        <begin position="164"/>
        <end position="199"/>
    </location>
</feature>
<dbReference type="AlphaFoldDB" id="A0A090MXL9"/>
<dbReference type="WBParaSite" id="SRAE_2000034100.1">
    <property type="protein sequence ID" value="SRAE_2000034100.1"/>
    <property type="gene ID" value="WBGene00260534"/>
</dbReference>
<proteinExistence type="inferred from homology"/>
<dbReference type="GeneID" id="36378028"/>
<evidence type="ECO:0000313" key="16">
    <source>
        <dbReference type="Proteomes" id="UP000035682"/>
    </source>
</evidence>
<name>A0A090MXL9_STRRB</name>
<keyword evidence="5" id="KW-0963">Cytoplasm</keyword>
<keyword evidence="12" id="KW-0539">Nucleus</keyword>
<feature type="region of interest" description="Disordered" evidence="13">
    <location>
        <begin position="1"/>
        <end position="83"/>
    </location>
</feature>
<evidence type="ECO:0000256" key="12">
    <source>
        <dbReference type="ARBA" id="ARBA00023242"/>
    </source>
</evidence>
<feature type="region of interest" description="Disordered" evidence="13">
    <location>
        <begin position="399"/>
        <end position="426"/>
    </location>
</feature>
<feature type="region of interest" description="Disordered" evidence="13">
    <location>
        <begin position="329"/>
        <end position="351"/>
    </location>
</feature>